<dbReference type="Gene3D" id="2.60.40.1760">
    <property type="entry name" value="glycosyl hydrolase (family 31)"/>
    <property type="match status" value="1"/>
</dbReference>
<dbReference type="InterPro" id="IPR051816">
    <property type="entry name" value="Glycosyl_Hydrolase_31"/>
</dbReference>
<evidence type="ECO:0000313" key="6">
    <source>
        <dbReference type="Proteomes" id="UP000682733"/>
    </source>
</evidence>
<dbReference type="Gene3D" id="3.20.20.80">
    <property type="entry name" value="Glycosidases"/>
    <property type="match status" value="1"/>
</dbReference>
<dbReference type="GO" id="GO:0030246">
    <property type="term" value="F:carbohydrate binding"/>
    <property type="evidence" value="ECO:0007669"/>
    <property type="project" value="InterPro"/>
</dbReference>
<evidence type="ECO:0000313" key="4">
    <source>
        <dbReference type="EMBL" id="CAF1396923.1"/>
    </source>
</evidence>
<reference evidence="5" key="1">
    <citation type="submission" date="2021-02" db="EMBL/GenBank/DDBJ databases">
        <authorList>
            <person name="Nowell W R."/>
        </authorList>
    </citation>
    <scope>NUCLEOTIDE SEQUENCE</scope>
</reference>
<evidence type="ECO:0000313" key="5">
    <source>
        <dbReference type="EMBL" id="CAF4204402.1"/>
    </source>
</evidence>
<comment type="similarity">
    <text evidence="1 2">Belongs to the glycosyl hydrolase 31 family.</text>
</comment>
<name>A0A8S2S5P8_9BILA</name>
<dbReference type="PANTHER" id="PTHR43863">
    <property type="entry name" value="HYDROLASE, PUTATIVE (AFU_ORTHOLOGUE AFUA_1G03140)-RELATED"/>
    <property type="match status" value="1"/>
</dbReference>
<feature type="domain" description="Glycoside hydrolase family 31 TIM barrel" evidence="3">
    <location>
        <begin position="255"/>
        <end position="461"/>
    </location>
</feature>
<dbReference type="CDD" id="cd14752">
    <property type="entry name" value="GH31_N"/>
    <property type="match status" value="1"/>
</dbReference>
<dbReference type="SUPFAM" id="SSF74650">
    <property type="entry name" value="Galactose mutarotase-like"/>
    <property type="match status" value="1"/>
</dbReference>
<dbReference type="GO" id="GO:0090599">
    <property type="term" value="F:alpha-glucosidase activity"/>
    <property type="evidence" value="ECO:0007669"/>
    <property type="project" value="UniProtKB-ARBA"/>
</dbReference>
<dbReference type="Pfam" id="PF01055">
    <property type="entry name" value="Glyco_hydro_31_2nd"/>
    <property type="match status" value="1"/>
</dbReference>
<dbReference type="AlphaFoldDB" id="A0A8S2S5P8"/>
<proteinExistence type="inferred from homology"/>
<dbReference type="EMBL" id="CAJNOK010025976">
    <property type="protein sequence ID" value="CAF1396923.1"/>
    <property type="molecule type" value="Genomic_DNA"/>
</dbReference>
<organism evidence="5 6">
    <name type="scientific">Didymodactylos carnosus</name>
    <dbReference type="NCBI Taxonomy" id="1234261"/>
    <lineage>
        <taxon>Eukaryota</taxon>
        <taxon>Metazoa</taxon>
        <taxon>Spiralia</taxon>
        <taxon>Gnathifera</taxon>
        <taxon>Rotifera</taxon>
        <taxon>Eurotatoria</taxon>
        <taxon>Bdelloidea</taxon>
        <taxon>Philodinida</taxon>
        <taxon>Philodinidae</taxon>
        <taxon>Didymodactylos</taxon>
    </lineage>
</organism>
<dbReference type="InterPro" id="IPR000322">
    <property type="entry name" value="Glyco_hydro_31_TIM"/>
</dbReference>
<dbReference type="PANTHER" id="PTHR43863:SF2">
    <property type="entry name" value="MALTASE-GLUCOAMYLASE"/>
    <property type="match status" value="1"/>
</dbReference>
<dbReference type="InterPro" id="IPR017853">
    <property type="entry name" value="GH"/>
</dbReference>
<dbReference type="InterPro" id="IPR011013">
    <property type="entry name" value="Gal_mutarotase_sf_dom"/>
</dbReference>
<protein>
    <recommendedName>
        <fullName evidence="3">Glycoside hydrolase family 31 TIM barrel domain-containing protein</fullName>
    </recommendedName>
</protein>
<dbReference type="GO" id="GO:0005975">
    <property type="term" value="P:carbohydrate metabolic process"/>
    <property type="evidence" value="ECO:0007669"/>
    <property type="project" value="InterPro"/>
</dbReference>
<comment type="caution">
    <text evidence="5">The sequence shown here is derived from an EMBL/GenBank/DDBJ whole genome shotgun (WGS) entry which is preliminary data.</text>
</comment>
<evidence type="ECO:0000256" key="2">
    <source>
        <dbReference type="RuleBase" id="RU361185"/>
    </source>
</evidence>
<keyword evidence="2" id="KW-0326">Glycosidase</keyword>
<gene>
    <name evidence="4" type="ORF">OVA965_LOCUS32851</name>
    <name evidence="5" type="ORF">TMI583_LOCUS33726</name>
</gene>
<sequence length="467" mass="54563">MKRLVVCDDASHTTNCIFTTNIYSNGLNQHLQVESWGHDSIRIRLSPDAIIQTPYYQALLPEKPIVDAEVCQQPNRNTFINGNIKFTISNDSESWLIERESDRLILIKAQSTTFLPYDYPVSVYSPLYSLYILSLNYTHAQNGYLYGLGQHHYAHNLTLAYHNFHLPFVFSSTAPKNGDITIPWYIHTSGFGFLWNHPGYGSFDVQNDKEIIWTANAAHQLDIWITTIPKVKIISASFYPILMKNYVDVVGHPNPLPHFASGFWHSKNRYRTQKELLEVAKGYYDRKIPVSIIVIDYFHWSVFGDWKFNSTCWPDIPQMINELKSYGMRLMVSVWPHVAENSENLMIMNTTGLLTHDSKGNTLATTGPINNLSFYIPDQFNPATRQYIWNKIKTNYYAYDIKIYWLDADEPEHTRPGLQWWRDQHDDEIAMVWAREHQKTFWDGLREVKEEEIIMLTRQAWIEIVHK</sequence>
<evidence type="ECO:0000256" key="1">
    <source>
        <dbReference type="ARBA" id="ARBA00007806"/>
    </source>
</evidence>
<dbReference type="Proteomes" id="UP000682733">
    <property type="component" value="Unassembled WGS sequence"/>
</dbReference>
<accession>A0A8S2S5P8</accession>
<keyword evidence="2" id="KW-0378">Hydrolase</keyword>
<dbReference type="SUPFAM" id="SSF51445">
    <property type="entry name" value="(Trans)glycosidases"/>
    <property type="match status" value="1"/>
</dbReference>
<dbReference type="Proteomes" id="UP000677228">
    <property type="component" value="Unassembled WGS sequence"/>
</dbReference>
<evidence type="ECO:0000259" key="3">
    <source>
        <dbReference type="Pfam" id="PF01055"/>
    </source>
</evidence>
<dbReference type="EMBL" id="CAJOBA010047700">
    <property type="protein sequence ID" value="CAF4204402.1"/>
    <property type="molecule type" value="Genomic_DNA"/>
</dbReference>